<gene>
    <name evidence="1" type="ORF">GKJPGBOP_00515</name>
</gene>
<dbReference type="Proteomes" id="UP000286746">
    <property type="component" value="Unassembled WGS sequence"/>
</dbReference>
<proteinExistence type="predicted"/>
<accession>A0A401VUV8</accession>
<name>A0A401VUV8_STREY</name>
<evidence type="ECO:0000313" key="1">
    <source>
        <dbReference type="EMBL" id="GCD40862.1"/>
    </source>
</evidence>
<comment type="caution">
    <text evidence="1">The sequence shown here is derived from an EMBL/GenBank/DDBJ whole genome shotgun (WGS) entry which is preliminary data.</text>
</comment>
<reference evidence="1 2" key="1">
    <citation type="submission" date="2018-11" db="EMBL/GenBank/DDBJ databases">
        <title>Whole genome sequence of Streptomyces paromomycinus NBRC 15454(T).</title>
        <authorList>
            <person name="Komaki H."/>
            <person name="Tamura T."/>
        </authorList>
    </citation>
    <scope>NUCLEOTIDE SEQUENCE [LARGE SCALE GENOMIC DNA]</scope>
    <source>
        <strain evidence="1 2">NBRC 15454</strain>
    </source>
</reference>
<keyword evidence="2" id="KW-1185">Reference proteome</keyword>
<organism evidence="1 2">
    <name type="scientific">Streptomyces paromomycinus</name>
    <name type="common">Streptomyces rimosus subsp. paromomycinus</name>
    <dbReference type="NCBI Taxonomy" id="92743"/>
    <lineage>
        <taxon>Bacteria</taxon>
        <taxon>Bacillati</taxon>
        <taxon>Actinomycetota</taxon>
        <taxon>Actinomycetes</taxon>
        <taxon>Kitasatosporales</taxon>
        <taxon>Streptomycetaceae</taxon>
        <taxon>Streptomyces</taxon>
    </lineage>
</organism>
<evidence type="ECO:0000313" key="2">
    <source>
        <dbReference type="Proteomes" id="UP000286746"/>
    </source>
</evidence>
<dbReference type="EMBL" id="BHZD01000001">
    <property type="protein sequence ID" value="GCD40862.1"/>
    <property type="molecule type" value="Genomic_DNA"/>
</dbReference>
<sequence>MPVAVQSRDGTAVVVVTFDLGSAVQPLTTRLPAMAEDVERYLRRLTEEPLDVQVSARTGLGAVYGGDRRLFAAFAYVTYPHGGSVAA</sequence>
<protein>
    <submittedName>
        <fullName evidence="1">Uncharacterized protein</fullName>
    </submittedName>
</protein>
<dbReference type="AlphaFoldDB" id="A0A401VUV8"/>